<evidence type="ECO:0000313" key="3">
    <source>
        <dbReference type="EMBL" id="KAG9463454.1"/>
    </source>
</evidence>
<feature type="domain" description="Myb/SANT-like DNA-binding" evidence="2">
    <location>
        <begin position="9"/>
        <end position="101"/>
    </location>
</feature>
<protein>
    <recommendedName>
        <fullName evidence="2">Myb/SANT-like DNA-binding domain-containing protein</fullName>
    </recommendedName>
</protein>
<evidence type="ECO:0000256" key="1">
    <source>
        <dbReference type="SAM" id="MobiDB-lite"/>
    </source>
</evidence>
<gene>
    <name evidence="3" type="ORF">GDO78_021706</name>
</gene>
<comment type="caution">
    <text evidence="3">The sequence shown here is derived from an EMBL/GenBank/DDBJ whole genome shotgun (WGS) entry which is preliminary data.</text>
</comment>
<accession>A0A8J6B5C4</accession>
<evidence type="ECO:0000313" key="4">
    <source>
        <dbReference type="Proteomes" id="UP000770717"/>
    </source>
</evidence>
<dbReference type="AlphaFoldDB" id="A0A8J6B5C4"/>
<dbReference type="InterPro" id="IPR044822">
    <property type="entry name" value="Myb_DNA-bind_4"/>
</dbReference>
<evidence type="ECO:0000259" key="2">
    <source>
        <dbReference type="Pfam" id="PF13837"/>
    </source>
</evidence>
<dbReference type="OrthoDB" id="9908982at2759"/>
<feature type="region of interest" description="Disordered" evidence="1">
    <location>
        <begin position="133"/>
        <end position="164"/>
    </location>
</feature>
<proteinExistence type="predicted"/>
<reference evidence="3" key="1">
    <citation type="thesis" date="2020" institute="ProQuest LLC" country="789 East Eisenhower Parkway, Ann Arbor, MI, USA">
        <title>Comparative Genomics and Chromosome Evolution.</title>
        <authorList>
            <person name="Mudd A.B."/>
        </authorList>
    </citation>
    <scope>NUCLEOTIDE SEQUENCE</scope>
    <source>
        <strain evidence="3">HN-11 Male</strain>
        <tissue evidence="3">Kidney and liver</tissue>
    </source>
</reference>
<dbReference type="Pfam" id="PF13837">
    <property type="entry name" value="Myb_DNA-bind_4"/>
    <property type="match status" value="1"/>
</dbReference>
<dbReference type="EMBL" id="WNTK01006789">
    <property type="protein sequence ID" value="KAG9463454.1"/>
    <property type="molecule type" value="Genomic_DNA"/>
</dbReference>
<feature type="region of interest" description="Disordered" evidence="1">
    <location>
        <begin position="227"/>
        <end position="246"/>
    </location>
</feature>
<keyword evidence="4" id="KW-1185">Reference proteome</keyword>
<feature type="compositionally biased region" description="Polar residues" evidence="1">
    <location>
        <begin position="227"/>
        <end position="240"/>
    </location>
</feature>
<name>A0A8J6B5C4_ELECQ</name>
<organism evidence="3 4">
    <name type="scientific">Eleutherodactylus coqui</name>
    <name type="common">Puerto Rican coqui</name>
    <dbReference type="NCBI Taxonomy" id="57060"/>
    <lineage>
        <taxon>Eukaryota</taxon>
        <taxon>Metazoa</taxon>
        <taxon>Chordata</taxon>
        <taxon>Craniata</taxon>
        <taxon>Vertebrata</taxon>
        <taxon>Euteleostomi</taxon>
        <taxon>Amphibia</taxon>
        <taxon>Batrachia</taxon>
        <taxon>Anura</taxon>
        <taxon>Neobatrachia</taxon>
        <taxon>Hyloidea</taxon>
        <taxon>Eleutherodactylidae</taxon>
        <taxon>Eleutherodactylinae</taxon>
        <taxon>Eleutherodactylus</taxon>
        <taxon>Eleutherodactylus</taxon>
    </lineage>
</organism>
<dbReference type="Proteomes" id="UP000770717">
    <property type="component" value="Unassembled WGS sequence"/>
</dbReference>
<feature type="compositionally biased region" description="Polar residues" evidence="1">
    <location>
        <begin position="133"/>
        <end position="144"/>
    </location>
</feature>
<sequence length="246" mass="27945">MEPQAQAARTWTLPETRLLLDLIRDMGFTQALTRNSYRNWHVFERLCMLLGRCNTHVSPWEVKSHWQALKMKFFHLKSLRDAGAPPAVAADFPFYEEMDQFLTPHSKTGSCKWEADSSVSGLEGQSFQSSSVYEGQAASSGNQNADRRPYRAMEASPGDVPGDQSGPDIQRLVILLYRTARQLMDMMERLSEVERQLSIQHSYICSAALQMAHQLYNASSEQHFSWNPAHNQGMPSSPTLHSRVLR</sequence>